<organism evidence="2 3">
    <name type="scientific">Saccharolobus shibatae (strain ATCC 51178 / DSM 5389 / JCM 8931 / NBRC 15437 / B12)</name>
    <name type="common">Sulfolobus shibatae</name>
    <dbReference type="NCBI Taxonomy" id="523848"/>
    <lineage>
        <taxon>Archaea</taxon>
        <taxon>Thermoproteota</taxon>
        <taxon>Thermoprotei</taxon>
        <taxon>Sulfolobales</taxon>
        <taxon>Sulfolobaceae</taxon>
        <taxon>Saccharolobus</taxon>
    </lineage>
</organism>
<feature type="transmembrane region" description="Helical" evidence="1">
    <location>
        <begin position="135"/>
        <end position="155"/>
    </location>
</feature>
<proteinExistence type="predicted"/>
<feature type="transmembrane region" description="Helical" evidence="1">
    <location>
        <begin position="83"/>
        <end position="99"/>
    </location>
</feature>
<dbReference type="EMBL" id="CP077717">
    <property type="protein sequence ID" value="QXJ28537.1"/>
    <property type="molecule type" value="Genomic_DNA"/>
</dbReference>
<name>A0A8F5BNH8_SACSH</name>
<accession>A0A8F5BNH8</accession>
<keyword evidence="1" id="KW-1133">Transmembrane helix</keyword>
<keyword evidence="1" id="KW-0472">Membrane</keyword>
<reference evidence="2" key="1">
    <citation type="journal article" date="2021" name="Environ. Microbiol.">
        <title>New insights into the diversity and evolution of the archaeal mobilome from three complete genomes of Saccharolobus shibatae.</title>
        <authorList>
            <person name="Medvedeva S."/>
            <person name="Brandt D."/>
            <person name="Cvirkaite-Krupovic V."/>
            <person name="Liu Y."/>
            <person name="Severinov K."/>
            <person name="Ishino S."/>
            <person name="Ishino Y."/>
            <person name="Prangishvili D."/>
            <person name="Kalinowski J."/>
            <person name="Krupovic M."/>
        </authorList>
    </citation>
    <scope>NUCLEOTIDE SEQUENCE</scope>
    <source>
        <strain evidence="2">B12</strain>
    </source>
</reference>
<gene>
    <name evidence="2" type="ORF">J5U23_01406</name>
</gene>
<keyword evidence="1" id="KW-0812">Transmembrane</keyword>
<protein>
    <submittedName>
        <fullName evidence="2">Uncharacterized protein</fullName>
    </submittedName>
</protein>
<evidence type="ECO:0000256" key="1">
    <source>
        <dbReference type="SAM" id="Phobius"/>
    </source>
</evidence>
<evidence type="ECO:0000313" key="2">
    <source>
        <dbReference type="EMBL" id="QXJ28537.1"/>
    </source>
</evidence>
<dbReference type="KEGG" id="sshi:J5U23_01406"/>
<feature type="transmembrane region" description="Helical" evidence="1">
    <location>
        <begin position="161"/>
        <end position="181"/>
    </location>
</feature>
<feature type="transmembrane region" description="Helical" evidence="1">
    <location>
        <begin position="12"/>
        <end position="34"/>
    </location>
</feature>
<feature type="transmembrane region" description="Helical" evidence="1">
    <location>
        <begin position="54"/>
        <end position="71"/>
    </location>
</feature>
<dbReference type="Proteomes" id="UP000694018">
    <property type="component" value="Chromosome"/>
</dbReference>
<evidence type="ECO:0000313" key="3">
    <source>
        <dbReference type="Proteomes" id="UP000694018"/>
    </source>
</evidence>
<dbReference type="AlphaFoldDB" id="A0A8F5BNH8"/>
<sequence length="186" mass="21597">MRIINYTREIILFAVVGVFITFTLLAFLYNYFFIYSTFLLSALYFSYSMYNRKFMQFLLLVLLSALTKDAFLPLSGYRLKDRFNVVVVSLAVILGIIFLKTDYFSFIALSSALAYFAQGYRLPKFVMYLPPVVLFPFRLILIPLIVLTVVSGYLIGRKWEFIGLLYEISLAFSILHLLNLLNIHVL</sequence>